<reference evidence="2" key="1">
    <citation type="journal article" date="2021" name="Mol. Ecol. Resour.">
        <title>Apolygus lucorum genome provides insights into omnivorousness and mesophyll feeding.</title>
        <authorList>
            <person name="Liu Y."/>
            <person name="Liu H."/>
            <person name="Wang H."/>
            <person name="Huang T."/>
            <person name="Liu B."/>
            <person name="Yang B."/>
            <person name="Yin L."/>
            <person name="Li B."/>
            <person name="Zhang Y."/>
            <person name="Zhang S."/>
            <person name="Jiang F."/>
            <person name="Zhang X."/>
            <person name="Ren Y."/>
            <person name="Wang B."/>
            <person name="Wang S."/>
            <person name="Lu Y."/>
            <person name="Wu K."/>
            <person name="Fan W."/>
            <person name="Wang G."/>
        </authorList>
    </citation>
    <scope>NUCLEOTIDE SEQUENCE</scope>
    <source>
        <strain evidence="2">12Hb</strain>
    </source>
</reference>
<keyword evidence="3" id="KW-1185">Reference proteome</keyword>
<gene>
    <name evidence="2" type="ORF">GE061_013132</name>
</gene>
<organism evidence="2 3">
    <name type="scientific">Apolygus lucorum</name>
    <name type="common">Small green plant bug</name>
    <name type="synonym">Lygocoris lucorum</name>
    <dbReference type="NCBI Taxonomy" id="248454"/>
    <lineage>
        <taxon>Eukaryota</taxon>
        <taxon>Metazoa</taxon>
        <taxon>Ecdysozoa</taxon>
        <taxon>Arthropoda</taxon>
        <taxon>Hexapoda</taxon>
        <taxon>Insecta</taxon>
        <taxon>Pterygota</taxon>
        <taxon>Neoptera</taxon>
        <taxon>Paraneoptera</taxon>
        <taxon>Hemiptera</taxon>
        <taxon>Heteroptera</taxon>
        <taxon>Panheteroptera</taxon>
        <taxon>Cimicomorpha</taxon>
        <taxon>Miridae</taxon>
        <taxon>Mirini</taxon>
        <taxon>Apolygus</taxon>
    </lineage>
</organism>
<dbReference type="AlphaFoldDB" id="A0A8S9XWY7"/>
<feature type="compositionally biased region" description="Polar residues" evidence="1">
    <location>
        <begin position="68"/>
        <end position="77"/>
    </location>
</feature>
<feature type="region of interest" description="Disordered" evidence="1">
    <location>
        <begin position="64"/>
        <end position="84"/>
    </location>
</feature>
<evidence type="ECO:0000313" key="2">
    <source>
        <dbReference type="EMBL" id="KAF6212606.1"/>
    </source>
</evidence>
<dbReference type="EMBL" id="WIXP02000004">
    <property type="protein sequence ID" value="KAF6212606.1"/>
    <property type="molecule type" value="Genomic_DNA"/>
</dbReference>
<proteinExistence type="predicted"/>
<name>A0A8S9XWY7_APOLU</name>
<evidence type="ECO:0000313" key="3">
    <source>
        <dbReference type="Proteomes" id="UP000466442"/>
    </source>
</evidence>
<comment type="caution">
    <text evidence="2">The sequence shown here is derived from an EMBL/GenBank/DDBJ whole genome shotgun (WGS) entry which is preliminary data.</text>
</comment>
<protein>
    <submittedName>
        <fullName evidence="2">Uncharacterized protein</fullName>
    </submittedName>
</protein>
<accession>A0A8S9XWY7</accession>
<evidence type="ECO:0000256" key="1">
    <source>
        <dbReference type="SAM" id="MobiDB-lite"/>
    </source>
</evidence>
<dbReference type="Proteomes" id="UP000466442">
    <property type="component" value="Unassembled WGS sequence"/>
</dbReference>
<sequence length="126" mass="14895">MLRTLIRTAKKEYFDNKFKQVEGDRRKEWEVLDEALNRDKRGEECPLVSELMKKDDLDRSAAGKEAQGNYTWVTSPQGKHGNKCTREKENCECVQMYLLSLECERILHQLEPPPEQQEEEDVYKED</sequence>